<gene>
    <name evidence="2" type="ORF">nbrc107697_00700</name>
</gene>
<sequence>MPTKKHRATATQPGTPPSPSTDVHAFAPRDIRRLEQLVAHRLPAYPLAPAALAKLAVGLAPLTWLNDLLPDAHRVLAGDLDAAARLRLNLTSLGEAAHAAARSAEPPPPDASSGDTWPSLPPRRTPADAQAIARLVSAAIWAADDEAEAQLMLDGLATALAASHWVHELLRAVDAGPPGGASVRSMTMGPDGFGGFHPQGFEDGGLDPLGGARLQVPRIPGGIIVIPTPPGGIESLIPGKWWHDITRDPETPGGLRFRVPVYVEHCIIRAIAEMSRLRSEATHWQVAAISNPRACPGSLITLTGTGFGTKKGRVTFAAADNDRTAGTVTSWADTKIAVRIAADAIPGDIQVEALAGMVRMCGGDDFPVMRAGSSLVDFRGGKPEIIVFGLHWSTPPHVDFGTTITIDLATTTGDDIDVDVKIWNGAVQLAHFDGLVGGFHTLTYKTPTNAVNMLLRVEATAASACGSVHRQFFLSVGKKPLPTIERIAFVQAIQYPSLPTDPPQTALTVVEKRRTLLRVYVRSPFTAGLAYGSNPGELAVDGRVHLTTSTGQITLKANAPFAAQSSTSVDAALDFDLPADRLVGTVTADVKVWPTALPPETGDWSVSSSATTTFRPTGSLIFFPVFIADDLVGTPAPSTADWVNGIDTLPDRFPISQGGILQTSPPFSATIFTKSQDRRLKPDRDLTIDQGWSDILSDVCDVADDYFWASGAETWIWLAMAPNNGAATKGIATYPPRRCIAVQQGLAATLAHEFAHTLGVGHAKATNPTASMPDNIDAHLPADGQIESGTVGWRPSDGAIFTHPWSELMSYQTPPSGDHQDRWPSAALWNILINEIG</sequence>
<evidence type="ECO:0008006" key="4">
    <source>
        <dbReference type="Google" id="ProtNLM"/>
    </source>
</evidence>
<comment type="caution">
    <text evidence="2">The sequence shown here is derived from an EMBL/GenBank/DDBJ whole genome shotgun (WGS) entry which is preliminary data.</text>
</comment>
<name>A0A7M4BQ70_9ACTN</name>
<proteinExistence type="predicted"/>
<organism evidence="2 3">
    <name type="scientific">Gordonia crocea</name>
    <dbReference type="NCBI Taxonomy" id="589162"/>
    <lineage>
        <taxon>Bacteria</taxon>
        <taxon>Bacillati</taxon>
        <taxon>Actinomycetota</taxon>
        <taxon>Actinomycetes</taxon>
        <taxon>Mycobacteriales</taxon>
        <taxon>Gordoniaceae</taxon>
        <taxon>Gordonia</taxon>
    </lineage>
</organism>
<dbReference type="EMBL" id="BJOU01000001">
    <property type="protein sequence ID" value="GED96031.1"/>
    <property type="molecule type" value="Genomic_DNA"/>
</dbReference>
<protein>
    <recommendedName>
        <fullName evidence="4">IPT/TIG domain-containing protein</fullName>
    </recommendedName>
</protein>
<dbReference type="RefSeq" id="WP_161925558.1">
    <property type="nucleotide sequence ID" value="NZ_BJOU01000001.1"/>
</dbReference>
<dbReference type="AlphaFoldDB" id="A0A7M4BQ70"/>
<dbReference type="Proteomes" id="UP000444980">
    <property type="component" value="Unassembled WGS sequence"/>
</dbReference>
<feature type="region of interest" description="Disordered" evidence="1">
    <location>
        <begin position="98"/>
        <end position="125"/>
    </location>
</feature>
<evidence type="ECO:0000313" key="3">
    <source>
        <dbReference type="Proteomes" id="UP000444980"/>
    </source>
</evidence>
<feature type="region of interest" description="Disordered" evidence="1">
    <location>
        <begin position="1"/>
        <end position="23"/>
    </location>
</feature>
<dbReference type="SUPFAM" id="SSF55486">
    <property type="entry name" value="Metalloproteases ('zincins'), catalytic domain"/>
    <property type="match status" value="1"/>
</dbReference>
<keyword evidence="3" id="KW-1185">Reference proteome</keyword>
<reference evidence="3" key="1">
    <citation type="submission" date="2019-06" db="EMBL/GenBank/DDBJ databases">
        <title>Gordonia isolated from sludge of a wastewater treatment plant.</title>
        <authorList>
            <person name="Tamura T."/>
            <person name="Aoyama K."/>
            <person name="Kang Y."/>
            <person name="Saito S."/>
            <person name="Akiyama N."/>
            <person name="Yazawa K."/>
            <person name="Gonoi T."/>
            <person name="Mikami Y."/>
        </authorList>
    </citation>
    <scope>NUCLEOTIDE SEQUENCE [LARGE SCALE GENOMIC DNA]</scope>
    <source>
        <strain evidence="3">NBRC 107697</strain>
    </source>
</reference>
<dbReference type="InterPro" id="IPR013783">
    <property type="entry name" value="Ig-like_fold"/>
</dbReference>
<dbReference type="GO" id="GO:0005975">
    <property type="term" value="P:carbohydrate metabolic process"/>
    <property type="evidence" value="ECO:0007669"/>
    <property type="project" value="UniProtKB-ARBA"/>
</dbReference>
<evidence type="ECO:0000313" key="2">
    <source>
        <dbReference type="EMBL" id="GED96031.1"/>
    </source>
</evidence>
<dbReference type="Gene3D" id="2.60.40.10">
    <property type="entry name" value="Immunoglobulins"/>
    <property type="match status" value="1"/>
</dbReference>
<evidence type="ECO:0000256" key="1">
    <source>
        <dbReference type="SAM" id="MobiDB-lite"/>
    </source>
</evidence>
<dbReference type="OrthoDB" id="9805159at2"/>
<accession>A0A7M4BQ70</accession>